<proteinExistence type="predicted"/>
<dbReference type="EMBL" id="HBEY01052858">
    <property type="protein sequence ID" value="CAD8622054.1"/>
    <property type="molecule type" value="Transcribed_RNA"/>
</dbReference>
<sequence length="145" mass="15067">MQGSAGAAATMGKEICNCTSHMATATASVAGKAVHATAHGSSHVANTTVSAAGRAMHATASAFGMADPEVRPQADAGYLSVDSEDGLAEEDPRKALAERGEKLSGLQSNLDRMLSDSAGFYSVARDLRIKEEARARRASLRRPHV</sequence>
<protein>
    <submittedName>
        <fullName evidence="1">Uncharacterized protein</fullName>
    </submittedName>
</protein>
<reference evidence="1" key="1">
    <citation type="submission" date="2021-01" db="EMBL/GenBank/DDBJ databases">
        <authorList>
            <person name="Corre E."/>
            <person name="Pelletier E."/>
            <person name="Niang G."/>
            <person name="Scheremetjew M."/>
            <person name="Finn R."/>
            <person name="Kale V."/>
            <person name="Holt S."/>
            <person name="Cochrane G."/>
            <person name="Meng A."/>
            <person name="Brown T."/>
            <person name="Cohen L."/>
        </authorList>
    </citation>
    <scope>NUCLEOTIDE SEQUENCE</scope>
    <source>
        <strain evidence="1">PLY182g</strain>
    </source>
</reference>
<organism evidence="1">
    <name type="scientific">Coccolithus braarudii</name>
    <dbReference type="NCBI Taxonomy" id="221442"/>
    <lineage>
        <taxon>Eukaryota</taxon>
        <taxon>Haptista</taxon>
        <taxon>Haptophyta</taxon>
        <taxon>Prymnesiophyceae</taxon>
        <taxon>Coccolithales</taxon>
        <taxon>Coccolithaceae</taxon>
        <taxon>Coccolithus</taxon>
    </lineage>
</organism>
<accession>A0A7S0LTH5</accession>
<dbReference type="AlphaFoldDB" id="A0A7S0LTH5"/>
<evidence type="ECO:0000313" key="1">
    <source>
        <dbReference type="EMBL" id="CAD8622054.1"/>
    </source>
</evidence>
<name>A0A7S0LTH5_9EUKA</name>
<gene>
    <name evidence="1" type="ORF">CPEL01642_LOCUS25437</name>
</gene>
<dbReference type="Gene3D" id="1.20.5.110">
    <property type="match status" value="1"/>
</dbReference>